<feature type="region of interest" description="Disordered" evidence="1">
    <location>
        <begin position="56"/>
        <end position="75"/>
    </location>
</feature>
<evidence type="ECO:0000313" key="3">
    <source>
        <dbReference type="EMBL" id="AOX17263.1"/>
    </source>
</evidence>
<dbReference type="OrthoDB" id="7281717at2"/>
<evidence type="ECO:0000256" key="2">
    <source>
        <dbReference type="SAM" id="SignalP"/>
    </source>
</evidence>
<evidence type="ECO:0000313" key="4">
    <source>
        <dbReference type="Proteomes" id="UP000179145"/>
    </source>
</evidence>
<feature type="chain" id="PRO_5043444686" evidence="2">
    <location>
        <begin position="23"/>
        <end position="75"/>
    </location>
</feature>
<dbReference type="RefSeq" id="WP_070402904.1">
    <property type="nucleotide sequence ID" value="NZ_BJVW01000001.1"/>
</dbReference>
<keyword evidence="2" id="KW-0732">Signal</keyword>
<evidence type="ECO:0000256" key="1">
    <source>
        <dbReference type="SAM" id="MobiDB-lite"/>
    </source>
</evidence>
<proteinExistence type="predicted"/>
<accession>A0A1D8UUE3</accession>
<reference evidence="3 4" key="1">
    <citation type="journal article" date="2016" name="Microb. Cell Fact.">
        <title>Dissection of exopolysaccharide biosynthesis in Kozakia baliensis.</title>
        <authorList>
            <person name="Brandt J.U."/>
            <person name="Jakob F."/>
            <person name="Behr J."/>
            <person name="Geissler A.J."/>
            <person name="Vogel R.F."/>
        </authorList>
    </citation>
    <scope>NUCLEOTIDE SEQUENCE [LARGE SCALE GENOMIC DNA]</scope>
    <source>
        <strain evidence="3 4">DSM 14400</strain>
    </source>
</reference>
<sequence length="75" mass="7877">MFRKISAAALALGLLASPMAHAKSCRDTKGKFTKCETPKPAKCRDAKGRFVKCDAVKQGSQKDAAQPSPSGANPT</sequence>
<organism evidence="3 4">
    <name type="scientific">Kozakia baliensis</name>
    <dbReference type="NCBI Taxonomy" id="153496"/>
    <lineage>
        <taxon>Bacteria</taxon>
        <taxon>Pseudomonadati</taxon>
        <taxon>Pseudomonadota</taxon>
        <taxon>Alphaproteobacteria</taxon>
        <taxon>Acetobacterales</taxon>
        <taxon>Acetobacteraceae</taxon>
        <taxon>Kozakia</taxon>
    </lineage>
</organism>
<dbReference type="KEGG" id="kba:A0U89_09100"/>
<gene>
    <name evidence="3" type="ORF">A0U89_09100</name>
</gene>
<keyword evidence="4" id="KW-1185">Reference proteome</keyword>
<feature type="signal peptide" evidence="2">
    <location>
        <begin position="1"/>
        <end position="22"/>
    </location>
</feature>
<dbReference type="Proteomes" id="UP000179145">
    <property type="component" value="Chromosome"/>
</dbReference>
<protein>
    <submittedName>
        <fullName evidence="3">Uncharacterized protein</fullName>
    </submittedName>
</protein>
<name>A0A1D8UUE3_9PROT</name>
<feature type="compositionally biased region" description="Polar residues" evidence="1">
    <location>
        <begin position="58"/>
        <end position="75"/>
    </location>
</feature>
<dbReference type="EMBL" id="CP014674">
    <property type="protein sequence ID" value="AOX17263.1"/>
    <property type="molecule type" value="Genomic_DNA"/>
</dbReference>
<dbReference type="AlphaFoldDB" id="A0A1D8UUE3"/>